<dbReference type="InterPro" id="IPR027477">
    <property type="entry name" value="Succ_DH/fumarate_Rdtase_cat_sf"/>
</dbReference>
<dbReference type="PROSITE" id="PS51318">
    <property type="entry name" value="TAT"/>
    <property type="match status" value="1"/>
</dbReference>
<evidence type="ECO:0000256" key="2">
    <source>
        <dbReference type="ARBA" id="ARBA00022630"/>
    </source>
</evidence>
<dbReference type="PANTHER" id="PTHR43400">
    <property type="entry name" value="FUMARATE REDUCTASE"/>
    <property type="match status" value="1"/>
</dbReference>
<keyword evidence="3" id="KW-0274">FAD</keyword>
<organism evidence="6 7">
    <name type="scientific">Adlercreutzia equolifaciens</name>
    <dbReference type="NCBI Taxonomy" id="446660"/>
    <lineage>
        <taxon>Bacteria</taxon>
        <taxon>Bacillati</taxon>
        <taxon>Actinomycetota</taxon>
        <taxon>Coriobacteriia</taxon>
        <taxon>Eggerthellales</taxon>
        <taxon>Eggerthellaceae</taxon>
        <taxon>Adlercreutzia</taxon>
    </lineage>
</organism>
<evidence type="ECO:0000256" key="1">
    <source>
        <dbReference type="ARBA" id="ARBA00001974"/>
    </source>
</evidence>
<dbReference type="Gene3D" id="3.50.50.60">
    <property type="entry name" value="FAD/NAD(P)-binding domain"/>
    <property type="match status" value="1"/>
</dbReference>
<dbReference type="AlphaFoldDB" id="A0A6L8Q6X4"/>
<comment type="caution">
    <text evidence="6">The sequence shown here is derived from an EMBL/GenBank/DDBJ whole genome shotgun (WGS) entry which is preliminary data.</text>
</comment>
<gene>
    <name evidence="6" type="ORF">FM068_03590</name>
</gene>
<evidence type="ECO:0000313" key="7">
    <source>
        <dbReference type="Proteomes" id="UP000472380"/>
    </source>
</evidence>
<evidence type="ECO:0000256" key="3">
    <source>
        <dbReference type="ARBA" id="ARBA00022827"/>
    </source>
</evidence>
<evidence type="ECO:0000259" key="5">
    <source>
        <dbReference type="Pfam" id="PF00890"/>
    </source>
</evidence>
<keyword evidence="4" id="KW-0560">Oxidoreductase</keyword>
<reference evidence="6 7" key="1">
    <citation type="submission" date="2019-07" db="EMBL/GenBank/DDBJ databases">
        <title>Draft genome sequence of Adlercreutzia equolifaciens IPLA 37004, a human intestinal strain that does not produces equol from daidzein.</title>
        <authorList>
            <person name="Vazquez L."/>
            <person name="Florez A.B."/>
            <person name="Mayo B."/>
        </authorList>
    </citation>
    <scope>NUCLEOTIDE SEQUENCE [LARGE SCALE GENOMIC DNA]</scope>
    <source>
        <strain evidence="6 7">IPLA 37004</strain>
    </source>
</reference>
<accession>A0A6L8Q6X4</accession>
<dbReference type="InterPro" id="IPR050315">
    <property type="entry name" value="FAD-oxidoreductase_2"/>
</dbReference>
<name>A0A6L8Q6X4_9ACTN</name>
<feature type="domain" description="FAD-dependent oxidoreductase 2 FAD-binding" evidence="5">
    <location>
        <begin position="75"/>
        <end position="543"/>
    </location>
</feature>
<dbReference type="Gene3D" id="3.90.700.10">
    <property type="entry name" value="Succinate dehydrogenase/fumarate reductase flavoprotein, catalytic domain"/>
    <property type="match status" value="1"/>
</dbReference>
<dbReference type="SUPFAM" id="SSF51905">
    <property type="entry name" value="FAD/NAD(P)-binding domain"/>
    <property type="match status" value="1"/>
</dbReference>
<dbReference type="Proteomes" id="UP000472380">
    <property type="component" value="Unassembled WGS sequence"/>
</dbReference>
<evidence type="ECO:0000256" key="4">
    <source>
        <dbReference type="ARBA" id="ARBA00023002"/>
    </source>
</evidence>
<dbReference type="InterPro" id="IPR006311">
    <property type="entry name" value="TAT_signal"/>
</dbReference>
<keyword evidence="2" id="KW-0285">Flavoprotein</keyword>
<dbReference type="SUPFAM" id="SSF56425">
    <property type="entry name" value="Succinate dehydrogenase/fumarate reductase flavoprotein, catalytic domain"/>
    <property type="match status" value="1"/>
</dbReference>
<comment type="cofactor">
    <cofactor evidence="1">
        <name>FAD</name>
        <dbReference type="ChEBI" id="CHEBI:57692"/>
    </cofactor>
</comment>
<dbReference type="EMBL" id="VJNE01000004">
    <property type="protein sequence ID" value="MZG27675.1"/>
    <property type="molecule type" value="Genomic_DNA"/>
</dbReference>
<dbReference type="PANTHER" id="PTHR43400:SF7">
    <property type="entry name" value="FAD-DEPENDENT OXIDOREDUCTASE 2 FAD BINDING DOMAIN-CONTAINING PROTEIN"/>
    <property type="match status" value="1"/>
</dbReference>
<sequence>MVANSPHPCSEGEPIGREIIMAMAQSRRSFVKTAGTTLLVAGLTGMGLAGCSSKGGASESAPAADGDFAWDEETDVLVVGAGLAGVAAAVTVGKESPDASCLLIEKGTSPLGNGNSPFSSGWFMYTSADREQAALDYLKELRHSDTGTPDDVLAAFATELTRNLDWIKELGAADTDLTIVPGTTDYACFPEYPELEHSAAIDYAAFTAEDSKWDHVTKFMNEVVGGLPSVTLKTECPLVALVQDPTTKAVLGGIYNDGKNDVRVKANKGVIMTCGGFESNPDMMANYFSQPTVTPIAAQENTGDGHRICALLNVAEWHMNSGAGFWNTIRKLDDSGWGKYNGSGSPLKNLGITVGDNGRRFYMDWDACCTFDWDQFYAGVPMNAAVGSRHGHMQFGGNWHLLPMPEISWFVCDQAAMDAGAYAFQGTDPVAEGFGYKADTLEDLAAQANLPVDEFVETVTVWNGYCENGKDLSFFRPPSTLTPVKTPPFYIMMQRPQMLNTDGGPVRNAKGEIIDIEGNVIPHLYSAGEFGSVWSGHYQGGGNLGECLAFGRIAARSALANE</sequence>
<dbReference type="InterPro" id="IPR003953">
    <property type="entry name" value="FAD-dep_OxRdtase_2_FAD-bd"/>
</dbReference>
<evidence type="ECO:0000313" key="6">
    <source>
        <dbReference type="EMBL" id="MZG27675.1"/>
    </source>
</evidence>
<protein>
    <submittedName>
        <fullName evidence="6">FAD-dependent oxidoreductase</fullName>
    </submittedName>
</protein>
<dbReference type="GO" id="GO:0033765">
    <property type="term" value="F:steroid dehydrogenase activity, acting on the CH-CH group of donors"/>
    <property type="evidence" value="ECO:0007669"/>
    <property type="project" value="UniProtKB-ARBA"/>
</dbReference>
<proteinExistence type="predicted"/>
<dbReference type="InterPro" id="IPR036188">
    <property type="entry name" value="FAD/NAD-bd_sf"/>
</dbReference>
<dbReference type="Pfam" id="PF00890">
    <property type="entry name" value="FAD_binding_2"/>
    <property type="match status" value="1"/>
</dbReference>